<dbReference type="GO" id="GO:0008823">
    <property type="term" value="F:cupric reductase (NADH) activity"/>
    <property type="evidence" value="ECO:0007669"/>
    <property type="project" value="TreeGrafter"/>
</dbReference>
<dbReference type="GO" id="GO:0016651">
    <property type="term" value="F:oxidoreductase activity, acting on NAD(P)H"/>
    <property type="evidence" value="ECO:0007669"/>
    <property type="project" value="InterPro"/>
</dbReference>
<name>A0A6M2BPD0_9GAMM</name>
<proteinExistence type="predicted"/>
<dbReference type="GO" id="GO:0070967">
    <property type="term" value="F:coenzyme F420 binding"/>
    <property type="evidence" value="ECO:0007669"/>
    <property type="project" value="InterPro"/>
</dbReference>
<dbReference type="GO" id="GO:0005886">
    <property type="term" value="C:plasma membrane"/>
    <property type="evidence" value="ECO:0007669"/>
    <property type="project" value="TreeGrafter"/>
</dbReference>
<feature type="domain" description="Pyrroline-5-carboxylate reductase catalytic N-terminal" evidence="2">
    <location>
        <begin position="2"/>
        <end position="98"/>
    </location>
</feature>
<dbReference type="PANTHER" id="PTHR14239:SF0">
    <property type="entry name" value="F420-DEPENDENT NADP REDUCTASE"/>
    <property type="match status" value="1"/>
</dbReference>
<dbReference type="EMBL" id="JAAMOW010000002">
    <property type="protein sequence ID" value="NGY03929.1"/>
    <property type="molecule type" value="Genomic_DNA"/>
</dbReference>
<dbReference type="SUPFAM" id="SSF51735">
    <property type="entry name" value="NAD(P)-binding Rossmann-fold domains"/>
    <property type="match status" value="1"/>
</dbReference>
<dbReference type="Pfam" id="PF03807">
    <property type="entry name" value="F420_oxidored"/>
    <property type="match status" value="1"/>
</dbReference>
<evidence type="ECO:0000313" key="3">
    <source>
        <dbReference type="EMBL" id="NGY03929.1"/>
    </source>
</evidence>
<dbReference type="GO" id="GO:0006740">
    <property type="term" value="P:NADPH regeneration"/>
    <property type="evidence" value="ECO:0007669"/>
    <property type="project" value="InterPro"/>
</dbReference>
<sequence>MRIAVIGGTGKEGGGMALRWAHAGHEVFVGSRDSAKAEAAAAELGKAVGRDIRGGSNERAVAASEIAVLSVPYAAHAATLQELQPALAGRVLIDITVPLQPPKISTVNLPAGQAAALEAQAILGEATPVVAAMHHVSAVHLRDLSHEIDCDVLACSDDKVALEKAMSLIRDLGVRCFDVGALRNAIAIESLTPLLLHLNRQQKGRSVGIRITGA</sequence>
<reference evidence="3 4" key="1">
    <citation type="journal article" date="2014" name="Int. J. Syst. Evol. Microbiol.">
        <title>Solimonas terrae sp. nov., isolated from soil.</title>
        <authorList>
            <person name="Kim S.J."/>
            <person name="Moon J.Y."/>
            <person name="Weon H.Y."/>
            <person name="Ahn J.H."/>
            <person name="Chen W.M."/>
            <person name="Kwon S.W."/>
        </authorList>
    </citation>
    <scope>NUCLEOTIDE SEQUENCE [LARGE SCALE GENOMIC DNA]</scope>
    <source>
        <strain evidence="3 4">KIS83-12</strain>
    </source>
</reference>
<dbReference type="AlphaFoldDB" id="A0A6M2BPD0"/>
<gene>
    <name evidence="3" type="primary">npdG</name>
    <name evidence="3" type="ORF">G7Y85_04075</name>
</gene>
<dbReference type="Gene3D" id="3.40.50.720">
    <property type="entry name" value="NAD(P)-binding Rossmann-like Domain"/>
    <property type="match status" value="1"/>
</dbReference>
<keyword evidence="4" id="KW-1185">Reference proteome</keyword>
<dbReference type="InterPro" id="IPR036291">
    <property type="entry name" value="NAD(P)-bd_dom_sf"/>
</dbReference>
<dbReference type="RefSeq" id="WP_166252194.1">
    <property type="nucleotide sequence ID" value="NZ_JAAMOW010000002.1"/>
</dbReference>
<dbReference type="GO" id="GO:0050661">
    <property type="term" value="F:NADP binding"/>
    <property type="evidence" value="ECO:0007669"/>
    <property type="project" value="InterPro"/>
</dbReference>
<dbReference type="GO" id="GO:0015677">
    <property type="term" value="P:copper ion import"/>
    <property type="evidence" value="ECO:0007669"/>
    <property type="project" value="TreeGrafter"/>
</dbReference>
<dbReference type="NCBIfam" id="TIGR01915">
    <property type="entry name" value="npdG"/>
    <property type="match status" value="1"/>
</dbReference>
<comment type="caution">
    <text evidence="3">The sequence shown here is derived from an EMBL/GenBank/DDBJ whole genome shotgun (WGS) entry which is preliminary data.</text>
</comment>
<dbReference type="InterPro" id="IPR028939">
    <property type="entry name" value="P5C_Rdtase_cat_N"/>
</dbReference>
<dbReference type="GO" id="GO:0052851">
    <property type="term" value="F:ferric-chelate reductase (NADPH) activity"/>
    <property type="evidence" value="ECO:0007669"/>
    <property type="project" value="TreeGrafter"/>
</dbReference>
<evidence type="ECO:0000259" key="2">
    <source>
        <dbReference type="Pfam" id="PF03807"/>
    </source>
</evidence>
<evidence type="ECO:0000256" key="1">
    <source>
        <dbReference type="ARBA" id="ARBA00023002"/>
    </source>
</evidence>
<evidence type="ECO:0000313" key="4">
    <source>
        <dbReference type="Proteomes" id="UP000472676"/>
    </source>
</evidence>
<keyword evidence="1" id="KW-0560">Oxidoreductase</keyword>
<protein>
    <submittedName>
        <fullName evidence="3">NADPH-dependent F420 reductase</fullName>
    </submittedName>
</protein>
<accession>A0A6M2BPD0</accession>
<dbReference type="Proteomes" id="UP000472676">
    <property type="component" value="Unassembled WGS sequence"/>
</dbReference>
<dbReference type="InterPro" id="IPR010185">
    <property type="entry name" value="NpdG"/>
</dbReference>
<dbReference type="PANTHER" id="PTHR14239">
    <property type="entry name" value="DUDULIN-RELATED"/>
    <property type="match status" value="1"/>
</dbReference>
<dbReference type="InterPro" id="IPR051267">
    <property type="entry name" value="STEAP_metalloreductase"/>
</dbReference>
<organism evidence="3 4">
    <name type="scientific">Solimonas terrae</name>
    <dbReference type="NCBI Taxonomy" id="1396819"/>
    <lineage>
        <taxon>Bacteria</taxon>
        <taxon>Pseudomonadati</taxon>
        <taxon>Pseudomonadota</taxon>
        <taxon>Gammaproteobacteria</taxon>
        <taxon>Nevskiales</taxon>
        <taxon>Nevskiaceae</taxon>
        <taxon>Solimonas</taxon>
    </lineage>
</organism>